<accession>A0ABP0VNW4</accession>
<organism evidence="2 3">
    <name type="scientific">Sphagnum jensenii</name>
    <dbReference type="NCBI Taxonomy" id="128206"/>
    <lineage>
        <taxon>Eukaryota</taxon>
        <taxon>Viridiplantae</taxon>
        <taxon>Streptophyta</taxon>
        <taxon>Embryophyta</taxon>
        <taxon>Bryophyta</taxon>
        <taxon>Sphagnophytina</taxon>
        <taxon>Sphagnopsida</taxon>
        <taxon>Sphagnales</taxon>
        <taxon>Sphagnaceae</taxon>
        <taxon>Sphagnum</taxon>
    </lineage>
</organism>
<evidence type="ECO:0000313" key="2">
    <source>
        <dbReference type="EMBL" id="CAK9255493.1"/>
    </source>
</evidence>
<gene>
    <name evidence="2" type="ORF">CSSPJE1EN1_LOCUS971</name>
</gene>
<feature type="region of interest" description="Disordered" evidence="1">
    <location>
        <begin position="87"/>
        <end position="175"/>
    </location>
</feature>
<dbReference type="Proteomes" id="UP001497444">
    <property type="component" value="Chromosome 1"/>
</dbReference>
<proteinExistence type="predicted"/>
<name>A0ABP0VNW4_9BRYO</name>
<protein>
    <submittedName>
        <fullName evidence="2">Uncharacterized protein</fullName>
    </submittedName>
</protein>
<evidence type="ECO:0000313" key="3">
    <source>
        <dbReference type="Proteomes" id="UP001497444"/>
    </source>
</evidence>
<reference evidence="2 3" key="1">
    <citation type="submission" date="2024-02" db="EMBL/GenBank/DDBJ databases">
        <authorList>
            <consortium name="ELIXIR-Norway"/>
            <consortium name="Elixir Norway"/>
        </authorList>
    </citation>
    <scope>NUCLEOTIDE SEQUENCE [LARGE SCALE GENOMIC DNA]</scope>
</reference>
<feature type="compositionally biased region" description="Basic and acidic residues" evidence="1">
    <location>
        <begin position="157"/>
        <end position="167"/>
    </location>
</feature>
<keyword evidence="3" id="KW-1185">Reference proteome</keyword>
<dbReference type="EMBL" id="OZ020096">
    <property type="protein sequence ID" value="CAK9255493.1"/>
    <property type="molecule type" value="Genomic_DNA"/>
</dbReference>
<sequence length="175" mass="19644">MAMMMIISGASCIDNFVLRLGLSMMVVACSSSIMLIDSARTADMIDKDFVVETTKMKLKNAAVELDFGHEYTAAAAAMTHEVNLTITPARSSSQLQHRRRRVSESSDLHMTKTGEEEEEEGIDGVKSSRYGNKQDDDDDEEENLKKKRLQRFLRFSDYIDPKDHPPEEPPSLGDP</sequence>
<evidence type="ECO:0000256" key="1">
    <source>
        <dbReference type="SAM" id="MobiDB-lite"/>
    </source>
</evidence>
<feature type="compositionally biased region" description="Basic and acidic residues" evidence="1">
    <location>
        <begin position="102"/>
        <end position="114"/>
    </location>
</feature>